<dbReference type="Pfam" id="PF03412">
    <property type="entry name" value="Peptidase_C39"/>
    <property type="match status" value="1"/>
</dbReference>
<dbReference type="InterPro" id="IPR011527">
    <property type="entry name" value="ABC1_TM_dom"/>
</dbReference>
<dbReference type="Pfam" id="PF00005">
    <property type="entry name" value="ABC_tran"/>
    <property type="match status" value="1"/>
</dbReference>
<feature type="transmembrane region" description="Helical" evidence="10">
    <location>
        <begin position="388"/>
        <end position="409"/>
    </location>
</feature>
<dbReference type="PROSITE" id="PS50929">
    <property type="entry name" value="ABC_TM1F"/>
    <property type="match status" value="1"/>
</dbReference>
<evidence type="ECO:0000313" key="15">
    <source>
        <dbReference type="Proteomes" id="UP000490821"/>
    </source>
</evidence>
<dbReference type="Gene3D" id="3.90.70.10">
    <property type="entry name" value="Cysteine proteinases"/>
    <property type="match status" value="1"/>
</dbReference>
<dbReference type="EMBL" id="BLMI01000258">
    <property type="protein sequence ID" value="GFI42049.1"/>
    <property type="molecule type" value="Genomic_DNA"/>
</dbReference>
<evidence type="ECO:0000259" key="11">
    <source>
        <dbReference type="PROSITE" id="PS50893"/>
    </source>
</evidence>
<feature type="domain" description="ABC transmembrane type-1" evidence="12">
    <location>
        <begin position="171"/>
        <end position="440"/>
    </location>
</feature>
<dbReference type="GO" id="GO:0015031">
    <property type="term" value="P:protein transport"/>
    <property type="evidence" value="ECO:0007669"/>
    <property type="project" value="UniProtKB-KW"/>
</dbReference>
<keyword evidence="4" id="KW-0645">Protease</keyword>
<dbReference type="Gene3D" id="1.20.1560.10">
    <property type="entry name" value="ABC transporter type 1, transmembrane domain"/>
    <property type="match status" value="1"/>
</dbReference>
<dbReference type="PROSITE" id="PS50893">
    <property type="entry name" value="ABC_TRANSPORTER_2"/>
    <property type="match status" value="1"/>
</dbReference>
<gene>
    <name evidence="14" type="primary">lagD_2</name>
    <name evidence="14" type="ORF">IMSAGC017_02095</name>
</gene>
<evidence type="ECO:0000256" key="2">
    <source>
        <dbReference type="ARBA" id="ARBA00022692"/>
    </source>
</evidence>
<evidence type="ECO:0000259" key="13">
    <source>
        <dbReference type="PROSITE" id="PS50990"/>
    </source>
</evidence>
<keyword evidence="9" id="KW-0080">Bacteriocin transport</keyword>
<feature type="domain" description="ABC transporter" evidence="11">
    <location>
        <begin position="474"/>
        <end position="680"/>
    </location>
</feature>
<dbReference type="GO" id="GO:0008234">
    <property type="term" value="F:cysteine-type peptidase activity"/>
    <property type="evidence" value="ECO:0007669"/>
    <property type="project" value="UniProtKB-KW"/>
</dbReference>
<sequence>MYKYPIYKQDNNYSCGAYCIKMILKYHHLDIKIKEIKERCRLTSEGISVYGLVRCLQSYHFDVKAYQCDFNILLDEARLPCIIHVVRDNMTHFVVLYQITKKYLIIGDPAKGLTKLSYEEVESVFSGVCVCINHVGRYMVKKEQKEISFREFIIQHLKSNYRYIVKLLSKALFISMCSIISSFYFQILINTIDEVNYYFIIAFNAVFIFIAGVRVLLNYQRKNLEIEIQKKLNYEYVNKTVLHMLYLPFKYFNCNQEGVLLTKVQNLYSLSNFFIHFYLVVFMDVILMLGIIMALLIFSFQIGLSVVVILGIIALVVLNGMKKLNELNKKIIGSQEEMNQGYLEYLKNFYNSHQFFLKQFTKEKINFLFDEYNLNVYWRDKNLNSLNVVSEMLIQGLSFLVVLVACYFYKQGKINVGDIVFFYMLTTYLIEPLFNFIALVFERDEVKILYERYKEVIPDKSERKLKIKGRIREIKFDHITYSYGYKEPIIEHLDLVINSSLWLKGDTGAGKSTLLKLLMKHDDLIKGNILINGVSLTRIDSSSLYRKIIYIDKEPIFYQESLKFNLLLKNNNQRLLEKLLKEFELENFIDKLEMMIEIDGKPLSSGQRQIMMIIRALLLKPEVLILDEALSNVDDHKMYKILNYINNYRKEIIVVIVAHQTKLVNQFYDCAIIKDGKIYK</sequence>
<dbReference type="SUPFAM" id="SSF52540">
    <property type="entry name" value="P-loop containing nucleoside triphosphate hydrolases"/>
    <property type="match status" value="1"/>
</dbReference>
<comment type="caution">
    <text evidence="14">The sequence shown here is derived from an EMBL/GenBank/DDBJ whole genome shotgun (WGS) entry which is preliminary data.</text>
</comment>
<feature type="transmembrane region" description="Helical" evidence="10">
    <location>
        <begin position="302"/>
        <end position="321"/>
    </location>
</feature>
<dbReference type="RefSeq" id="WP_172473179.1">
    <property type="nucleotide sequence ID" value="NZ_BLMI01000258.1"/>
</dbReference>
<evidence type="ECO:0000256" key="10">
    <source>
        <dbReference type="SAM" id="Phobius"/>
    </source>
</evidence>
<evidence type="ECO:0000256" key="8">
    <source>
        <dbReference type="ARBA" id="ARBA00023136"/>
    </source>
</evidence>
<keyword evidence="7 10" id="KW-1133">Transmembrane helix</keyword>
<dbReference type="GO" id="GO:0016887">
    <property type="term" value="F:ATP hydrolysis activity"/>
    <property type="evidence" value="ECO:0007669"/>
    <property type="project" value="InterPro"/>
</dbReference>
<dbReference type="PANTHER" id="PTHR24221:SF654">
    <property type="entry name" value="ATP-BINDING CASSETTE SUB-FAMILY B MEMBER 6"/>
    <property type="match status" value="1"/>
</dbReference>
<evidence type="ECO:0000256" key="7">
    <source>
        <dbReference type="ARBA" id="ARBA00022989"/>
    </source>
</evidence>
<feature type="transmembrane region" description="Helical" evidence="10">
    <location>
        <begin position="195"/>
        <end position="217"/>
    </location>
</feature>
<evidence type="ECO:0000259" key="12">
    <source>
        <dbReference type="PROSITE" id="PS50929"/>
    </source>
</evidence>
<dbReference type="GO" id="GO:0043213">
    <property type="term" value="P:bacteriocin transport"/>
    <property type="evidence" value="ECO:0007669"/>
    <property type="project" value="UniProtKB-KW"/>
</dbReference>
<dbReference type="InterPro" id="IPR027417">
    <property type="entry name" value="P-loop_NTPase"/>
</dbReference>
<keyword evidence="5 14" id="KW-0067">ATP-binding</keyword>
<dbReference type="Gene3D" id="3.40.50.300">
    <property type="entry name" value="P-loop containing nucleotide triphosphate hydrolases"/>
    <property type="match status" value="1"/>
</dbReference>
<feature type="transmembrane region" description="Helical" evidence="10">
    <location>
        <begin position="273"/>
        <end position="296"/>
    </location>
</feature>
<keyword evidence="6" id="KW-0653">Protein transport</keyword>
<feature type="transmembrane region" description="Helical" evidence="10">
    <location>
        <begin position="421"/>
        <end position="441"/>
    </location>
</feature>
<evidence type="ECO:0000256" key="5">
    <source>
        <dbReference type="ARBA" id="ARBA00022840"/>
    </source>
</evidence>
<name>A0A829ZD55_9FIRM</name>
<dbReference type="InterPro" id="IPR003439">
    <property type="entry name" value="ABC_transporter-like_ATP-bd"/>
</dbReference>
<dbReference type="AlphaFoldDB" id="A0A829ZD55"/>
<protein>
    <submittedName>
        <fullName evidence="14">Lactococcin-G-processing and transport ATP-binding protein LagD</fullName>
        <ecNumber evidence="14">3.4.22.-</ecNumber>
    </submittedName>
</protein>
<organism evidence="14 15">
    <name type="scientific">Thomasclavelia cocleata</name>
    <dbReference type="NCBI Taxonomy" id="69824"/>
    <lineage>
        <taxon>Bacteria</taxon>
        <taxon>Bacillati</taxon>
        <taxon>Bacillota</taxon>
        <taxon>Erysipelotrichia</taxon>
        <taxon>Erysipelotrichales</taxon>
        <taxon>Coprobacillaceae</taxon>
        <taxon>Thomasclavelia</taxon>
    </lineage>
</organism>
<dbReference type="GO" id="GO:0005886">
    <property type="term" value="C:plasma membrane"/>
    <property type="evidence" value="ECO:0007669"/>
    <property type="project" value="UniProtKB-SubCell"/>
</dbReference>
<keyword evidence="3" id="KW-0547">Nucleotide-binding</keyword>
<evidence type="ECO:0000313" key="14">
    <source>
        <dbReference type="EMBL" id="GFI42049.1"/>
    </source>
</evidence>
<dbReference type="GO" id="GO:0034040">
    <property type="term" value="F:ATPase-coupled lipid transmembrane transporter activity"/>
    <property type="evidence" value="ECO:0007669"/>
    <property type="project" value="TreeGrafter"/>
</dbReference>
<evidence type="ECO:0000256" key="1">
    <source>
        <dbReference type="ARBA" id="ARBA00004651"/>
    </source>
</evidence>
<dbReference type="EC" id="3.4.22.-" evidence="14"/>
<keyword evidence="8 10" id="KW-0472">Membrane</keyword>
<reference evidence="14 15" key="1">
    <citation type="journal article" date="2020" name="Microbiome">
        <title>Single-cell genomics of uncultured bacteria reveals dietary fiber responders in the mouse gut microbiota.</title>
        <authorList>
            <person name="Chijiiwa R."/>
            <person name="Hosokawa M."/>
            <person name="Kogawa M."/>
            <person name="Nishikawa Y."/>
            <person name="Ide K."/>
            <person name="Sakanashi C."/>
            <person name="Takahashi K."/>
            <person name="Takeyama H."/>
        </authorList>
    </citation>
    <scope>NUCLEOTIDE SEQUENCE [LARGE SCALE GENOMIC DNA]</scope>
    <source>
        <strain evidence="14">IMSAGC_017</strain>
    </source>
</reference>
<dbReference type="GO" id="GO:0005524">
    <property type="term" value="F:ATP binding"/>
    <property type="evidence" value="ECO:0007669"/>
    <property type="project" value="UniProtKB-KW"/>
</dbReference>
<evidence type="ECO:0000256" key="4">
    <source>
        <dbReference type="ARBA" id="ARBA00022807"/>
    </source>
</evidence>
<dbReference type="PROSITE" id="PS50990">
    <property type="entry name" value="PEPTIDASE_C39"/>
    <property type="match status" value="1"/>
</dbReference>
<keyword evidence="4" id="KW-0788">Thiol protease</keyword>
<keyword evidence="2 10" id="KW-0812">Transmembrane</keyword>
<dbReference type="InterPro" id="IPR003593">
    <property type="entry name" value="AAA+_ATPase"/>
</dbReference>
<dbReference type="PANTHER" id="PTHR24221">
    <property type="entry name" value="ATP-BINDING CASSETTE SUB-FAMILY B"/>
    <property type="match status" value="1"/>
</dbReference>
<dbReference type="SUPFAM" id="SSF90123">
    <property type="entry name" value="ABC transporter transmembrane region"/>
    <property type="match status" value="1"/>
</dbReference>
<feature type="domain" description="Peptidase C39" evidence="13">
    <location>
        <begin position="9"/>
        <end position="132"/>
    </location>
</feature>
<dbReference type="GO" id="GO:0140359">
    <property type="term" value="F:ABC-type transporter activity"/>
    <property type="evidence" value="ECO:0007669"/>
    <property type="project" value="InterPro"/>
</dbReference>
<comment type="subcellular location">
    <subcellularLocation>
        <location evidence="1">Cell membrane</location>
        <topology evidence="1">Multi-pass membrane protein</topology>
    </subcellularLocation>
</comment>
<feature type="transmembrane region" description="Helical" evidence="10">
    <location>
        <begin position="167"/>
        <end position="189"/>
    </location>
</feature>
<keyword evidence="14" id="KW-0378">Hydrolase</keyword>
<evidence type="ECO:0000256" key="6">
    <source>
        <dbReference type="ARBA" id="ARBA00022927"/>
    </source>
</evidence>
<evidence type="ECO:0000256" key="9">
    <source>
        <dbReference type="ARBA" id="ARBA00043264"/>
    </source>
</evidence>
<proteinExistence type="predicted"/>
<dbReference type="InterPro" id="IPR005074">
    <property type="entry name" value="Peptidase_C39"/>
</dbReference>
<dbReference type="InterPro" id="IPR039421">
    <property type="entry name" value="Type_1_exporter"/>
</dbReference>
<dbReference type="Pfam" id="PF00664">
    <property type="entry name" value="ABC_membrane"/>
    <property type="match status" value="1"/>
</dbReference>
<evidence type="ECO:0000256" key="3">
    <source>
        <dbReference type="ARBA" id="ARBA00022741"/>
    </source>
</evidence>
<dbReference type="Proteomes" id="UP000490821">
    <property type="component" value="Unassembled WGS sequence"/>
</dbReference>
<dbReference type="InterPro" id="IPR036640">
    <property type="entry name" value="ABC1_TM_sf"/>
</dbReference>
<accession>A0A829ZD55</accession>
<dbReference type="SMART" id="SM00382">
    <property type="entry name" value="AAA"/>
    <property type="match status" value="1"/>
</dbReference>
<keyword evidence="6" id="KW-0813">Transport</keyword>
<dbReference type="GO" id="GO:0006508">
    <property type="term" value="P:proteolysis"/>
    <property type="evidence" value="ECO:0007669"/>
    <property type="project" value="InterPro"/>
</dbReference>